<dbReference type="PANTHER" id="PTHR35971">
    <property type="entry name" value="SI:DKEY-31G6.6"/>
    <property type="match status" value="1"/>
</dbReference>
<dbReference type="Gene3D" id="2.60.40.10">
    <property type="entry name" value="Immunoglobulins"/>
    <property type="match status" value="1"/>
</dbReference>
<evidence type="ECO:0000256" key="3">
    <source>
        <dbReference type="ARBA" id="ARBA00022553"/>
    </source>
</evidence>
<dbReference type="SMART" id="SM00409">
    <property type="entry name" value="IG"/>
    <property type="match status" value="1"/>
</dbReference>
<dbReference type="GO" id="GO:0005737">
    <property type="term" value="C:cytoplasm"/>
    <property type="evidence" value="ECO:0007669"/>
    <property type="project" value="UniProtKB-SubCell"/>
</dbReference>
<organism evidence="6 7">
    <name type="scientific">Mytilus coruscus</name>
    <name type="common">Sea mussel</name>
    <dbReference type="NCBI Taxonomy" id="42192"/>
    <lineage>
        <taxon>Eukaryota</taxon>
        <taxon>Metazoa</taxon>
        <taxon>Spiralia</taxon>
        <taxon>Lophotrochozoa</taxon>
        <taxon>Mollusca</taxon>
        <taxon>Bivalvia</taxon>
        <taxon>Autobranchia</taxon>
        <taxon>Pteriomorphia</taxon>
        <taxon>Mytilida</taxon>
        <taxon>Mytiloidea</taxon>
        <taxon>Mytilidae</taxon>
        <taxon>Mytilinae</taxon>
        <taxon>Mytilus</taxon>
    </lineage>
</organism>
<dbReference type="InterPro" id="IPR007110">
    <property type="entry name" value="Ig-like_dom"/>
</dbReference>
<dbReference type="InterPro" id="IPR013098">
    <property type="entry name" value="Ig_I-set"/>
</dbReference>
<dbReference type="Proteomes" id="UP000507470">
    <property type="component" value="Unassembled WGS sequence"/>
</dbReference>
<protein>
    <recommendedName>
        <fullName evidence="5">Ig-like domain-containing protein</fullName>
    </recommendedName>
</protein>
<dbReference type="EMBL" id="CACVKT020000366">
    <property type="protein sequence ID" value="CAC5358583.1"/>
    <property type="molecule type" value="Genomic_DNA"/>
</dbReference>
<name>A0A6J8A0L4_MYTCO</name>
<dbReference type="PROSITE" id="PS50835">
    <property type="entry name" value="IG_LIKE"/>
    <property type="match status" value="1"/>
</dbReference>
<evidence type="ECO:0000313" key="6">
    <source>
        <dbReference type="EMBL" id="CAC5358583.1"/>
    </source>
</evidence>
<reference evidence="6 7" key="1">
    <citation type="submission" date="2020-06" db="EMBL/GenBank/DDBJ databases">
        <authorList>
            <person name="Li R."/>
            <person name="Bekaert M."/>
        </authorList>
    </citation>
    <scope>NUCLEOTIDE SEQUENCE [LARGE SCALE GENOMIC DNA]</scope>
    <source>
        <strain evidence="7">wild</strain>
    </source>
</reference>
<evidence type="ECO:0000256" key="2">
    <source>
        <dbReference type="ARBA" id="ARBA00022490"/>
    </source>
</evidence>
<dbReference type="AlphaFoldDB" id="A0A6J8A0L4"/>
<dbReference type="InterPro" id="IPR003599">
    <property type="entry name" value="Ig_sub"/>
</dbReference>
<dbReference type="InterPro" id="IPR013783">
    <property type="entry name" value="Ig-like_fold"/>
</dbReference>
<accession>A0A6J8A0L4</accession>
<gene>
    <name evidence="6" type="ORF">MCOR_1781</name>
</gene>
<sequence length="234" mass="27896">MEHDVFNKVYWDFPRALRKRFEKDYFVEPLEEIVKCMEGEKVTLSCKVNKKGTTGTWFKDGRKLNGESPDIRLIANGKVHKLEIYKVEVEDRGYYSLHIKKIISSSLLLVLGVTQEQINYIRLLYLLETVAQPVVRNIFDKEFHPQELKRTLDQNKSKTLDLLRKRKHLNKEEYDILFPVKMVEFCIRFKLRRYNYHKTKEIEKKKLAKTIENEVSSLYCNVQGNHDVSFLTFE</sequence>
<dbReference type="InterPro" id="IPR052385">
    <property type="entry name" value="Obscurin/Obscurin-like_Reg"/>
</dbReference>
<dbReference type="Pfam" id="PF07679">
    <property type="entry name" value="I-set"/>
    <property type="match status" value="1"/>
</dbReference>
<dbReference type="SUPFAM" id="SSF48726">
    <property type="entry name" value="Immunoglobulin"/>
    <property type="match status" value="1"/>
</dbReference>
<feature type="domain" description="Ig-like" evidence="5">
    <location>
        <begin position="29"/>
        <end position="96"/>
    </location>
</feature>
<dbReference type="PANTHER" id="PTHR35971:SF5">
    <property type="entry name" value="OBSCURIN LIKE CYTOSKELETAL ADAPTOR 1"/>
    <property type="match status" value="1"/>
</dbReference>
<keyword evidence="4" id="KW-1015">Disulfide bond</keyword>
<keyword evidence="7" id="KW-1185">Reference proteome</keyword>
<dbReference type="OrthoDB" id="10495597at2759"/>
<comment type="subcellular location">
    <subcellularLocation>
        <location evidence="1">Cytoplasm</location>
    </subcellularLocation>
</comment>
<proteinExistence type="predicted"/>
<keyword evidence="2" id="KW-0963">Cytoplasm</keyword>
<evidence type="ECO:0000256" key="1">
    <source>
        <dbReference type="ARBA" id="ARBA00004496"/>
    </source>
</evidence>
<keyword evidence="3" id="KW-0597">Phosphoprotein</keyword>
<evidence type="ECO:0000259" key="5">
    <source>
        <dbReference type="PROSITE" id="PS50835"/>
    </source>
</evidence>
<evidence type="ECO:0000313" key="7">
    <source>
        <dbReference type="Proteomes" id="UP000507470"/>
    </source>
</evidence>
<dbReference type="InterPro" id="IPR036179">
    <property type="entry name" value="Ig-like_dom_sf"/>
</dbReference>
<evidence type="ECO:0000256" key="4">
    <source>
        <dbReference type="ARBA" id="ARBA00023157"/>
    </source>
</evidence>